<evidence type="ECO:0000256" key="1">
    <source>
        <dbReference type="SAM" id="Phobius"/>
    </source>
</evidence>
<evidence type="ECO:0000313" key="3">
    <source>
        <dbReference type="Proteomes" id="UP000612956"/>
    </source>
</evidence>
<sequence length="241" mass="25132">MSRSVPQPPFPSELLADLHGDNLDPAQREELWPLVMADADARTYLAQLDAVNAHLHALAETEPALHQMPDDVADRMFAFIDDLDLHPSAPLPSAIAEPISLAERRSRRRLGVLAAAAAVLAIVGSFGIALSVMNSSSGTATPSAAPPSVGEPSEFTSAAALSAIGKRDVHGALSDEAQLTRCVAANGIARPVIGATDFSFGGREAVLILVRGERAPTITALVVGTGCNSDHPEQLALRDIG</sequence>
<reference evidence="2" key="2">
    <citation type="submission" date="2020-09" db="EMBL/GenBank/DDBJ databases">
        <authorList>
            <person name="Sun Q."/>
            <person name="Zhou Y."/>
        </authorList>
    </citation>
    <scope>NUCLEOTIDE SEQUENCE</scope>
    <source>
        <strain evidence="2">CGMCC 4.7278</strain>
    </source>
</reference>
<keyword evidence="1" id="KW-1133">Transmembrane helix</keyword>
<comment type="caution">
    <text evidence="2">The sequence shown here is derived from an EMBL/GenBank/DDBJ whole genome shotgun (WGS) entry which is preliminary data.</text>
</comment>
<evidence type="ECO:0008006" key="4">
    <source>
        <dbReference type="Google" id="ProtNLM"/>
    </source>
</evidence>
<dbReference type="EMBL" id="BMMW01000002">
    <property type="protein sequence ID" value="GGK54552.1"/>
    <property type="molecule type" value="Genomic_DNA"/>
</dbReference>
<dbReference type="Proteomes" id="UP000612956">
    <property type="component" value="Unassembled WGS sequence"/>
</dbReference>
<keyword evidence="1" id="KW-0472">Membrane</keyword>
<proteinExistence type="predicted"/>
<name>A0A917VAJ3_9NOCA</name>
<protein>
    <recommendedName>
        <fullName evidence="4">Anti-sigma-M factor RsmA</fullName>
    </recommendedName>
</protein>
<reference evidence="2" key="1">
    <citation type="journal article" date="2014" name="Int. J. Syst. Evol. Microbiol.">
        <title>Complete genome sequence of Corynebacterium casei LMG S-19264T (=DSM 44701T), isolated from a smear-ripened cheese.</title>
        <authorList>
            <consortium name="US DOE Joint Genome Institute (JGI-PGF)"/>
            <person name="Walter F."/>
            <person name="Albersmeier A."/>
            <person name="Kalinowski J."/>
            <person name="Ruckert C."/>
        </authorList>
    </citation>
    <scope>NUCLEOTIDE SEQUENCE</scope>
    <source>
        <strain evidence="2">CGMCC 4.7278</strain>
    </source>
</reference>
<keyword evidence="1" id="KW-0812">Transmembrane</keyword>
<keyword evidence="3" id="KW-1185">Reference proteome</keyword>
<feature type="transmembrane region" description="Helical" evidence="1">
    <location>
        <begin position="110"/>
        <end position="133"/>
    </location>
</feature>
<evidence type="ECO:0000313" key="2">
    <source>
        <dbReference type="EMBL" id="GGK54552.1"/>
    </source>
</evidence>
<dbReference type="AlphaFoldDB" id="A0A917VAJ3"/>
<gene>
    <name evidence="2" type="ORF">GCM10011591_27950</name>
</gene>
<organism evidence="2 3">
    <name type="scientific">Nocardia camponoti</name>
    <dbReference type="NCBI Taxonomy" id="1616106"/>
    <lineage>
        <taxon>Bacteria</taxon>
        <taxon>Bacillati</taxon>
        <taxon>Actinomycetota</taxon>
        <taxon>Actinomycetes</taxon>
        <taxon>Mycobacteriales</taxon>
        <taxon>Nocardiaceae</taxon>
        <taxon>Nocardia</taxon>
    </lineage>
</organism>
<accession>A0A917VAJ3</accession>
<dbReference type="RefSeq" id="WP_188829302.1">
    <property type="nucleotide sequence ID" value="NZ_BMMW01000002.1"/>
</dbReference>